<keyword evidence="8" id="KW-0479">Metal-binding</keyword>
<dbReference type="InterPro" id="IPR020602">
    <property type="entry name" value="GTP_CycHdrlase_I_dom"/>
</dbReference>
<dbReference type="PANTHER" id="PTHR11109:SF7">
    <property type="entry name" value="GTP CYCLOHYDROLASE 1"/>
    <property type="match status" value="1"/>
</dbReference>
<keyword evidence="8" id="KW-0547">Nucleotide-binding</keyword>
<evidence type="ECO:0000256" key="6">
    <source>
        <dbReference type="ARBA" id="ARBA00022801"/>
    </source>
</evidence>
<dbReference type="PROSITE" id="PS00859">
    <property type="entry name" value="GTP_CYCLOHYDROL_1_1"/>
    <property type="match status" value="1"/>
</dbReference>
<comment type="subunit">
    <text evidence="8">Homopolymer.</text>
</comment>
<dbReference type="Gene3D" id="1.10.286.10">
    <property type="match status" value="1"/>
</dbReference>
<dbReference type="AlphaFoldDB" id="H6SSA0"/>
<evidence type="ECO:0000256" key="7">
    <source>
        <dbReference type="ARBA" id="ARBA00023134"/>
    </source>
</evidence>
<dbReference type="HOGENOM" id="CLU_049768_3_1_5"/>
<dbReference type="EMBL" id="HE663493">
    <property type="protein sequence ID" value="CCG07779.1"/>
    <property type="molecule type" value="Genomic_DNA"/>
</dbReference>
<dbReference type="Pfam" id="PF01227">
    <property type="entry name" value="GTP_cyclohydroI"/>
    <property type="match status" value="1"/>
</dbReference>
<dbReference type="UniPathway" id="UPA00848">
    <property type="reaction ID" value="UER00151"/>
</dbReference>
<evidence type="ECO:0000256" key="8">
    <source>
        <dbReference type="HAMAP-Rule" id="MF_00223"/>
    </source>
</evidence>
<sequence length="225" mass="25244">MTSIIDRGEPRVVLDPLEGGALSKPSYPTHKPSRQEAEEAVRVLLRWAGDDPNREGLFDTPARVVRAYEEFFEGYGADPEEILRRTFEEVEGYDEMVLLRDIRLESHCEHHMVPIIGKVHIAYLPNRRVVGISKLARVAEAYAKRLQIQETMTAQIANAINTVLEPKGVAVVVEAAHQCMTTRGIRKPGVTMVTSRMLGAFRDNSDTRREFLHLIGQVRDASLGA</sequence>
<comment type="subunit">
    <text evidence="4">Toroid-shaped homodecamer, composed of two pentamers of five dimers.</text>
</comment>
<evidence type="ECO:0000256" key="5">
    <source>
        <dbReference type="ARBA" id="ARBA00022563"/>
    </source>
</evidence>
<reference evidence="10 11" key="1">
    <citation type="submission" date="2012-02" db="EMBL/GenBank/DDBJ databases">
        <title>Shotgun genome sequence of Phaeospirillum photometricum DSM 122.</title>
        <authorList>
            <person name="Duquesne K."/>
            <person name="Sturgis J."/>
        </authorList>
    </citation>
    <scope>NUCLEOTIDE SEQUENCE [LARGE SCALE GENOMIC DNA]</scope>
    <source>
        <strain evidence="11">DSM122</strain>
    </source>
</reference>
<keyword evidence="7 8" id="KW-0342">GTP-binding</keyword>
<dbReference type="SUPFAM" id="SSF55620">
    <property type="entry name" value="Tetrahydrobiopterin biosynthesis enzymes-like"/>
    <property type="match status" value="1"/>
</dbReference>
<keyword evidence="11" id="KW-1185">Reference proteome</keyword>
<feature type="binding site" evidence="8">
    <location>
        <position position="111"/>
    </location>
    <ligand>
        <name>Zn(2+)</name>
        <dbReference type="ChEBI" id="CHEBI:29105"/>
    </ligand>
</feature>
<dbReference type="GO" id="GO:0006729">
    <property type="term" value="P:tetrahydrobiopterin biosynthetic process"/>
    <property type="evidence" value="ECO:0007669"/>
    <property type="project" value="TreeGrafter"/>
</dbReference>
<dbReference type="FunFam" id="3.30.1130.10:FF:000001">
    <property type="entry name" value="GTP cyclohydrolase 1"/>
    <property type="match status" value="1"/>
</dbReference>
<evidence type="ECO:0000256" key="1">
    <source>
        <dbReference type="ARBA" id="ARBA00001052"/>
    </source>
</evidence>
<dbReference type="GO" id="GO:0046654">
    <property type="term" value="P:tetrahydrofolate biosynthetic process"/>
    <property type="evidence" value="ECO:0007669"/>
    <property type="project" value="UniProtKB-UniRule"/>
</dbReference>
<comment type="similarity">
    <text evidence="3 8">Belongs to the GTP cyclohydrolase I family.</text>
</comment>
<dbReference type="Gene3D" id="3.30.1130.10">
    <property type="match status" value="1"/>
</dbReference>
<feature type="domain" description="GTP cyclohydrolase I" evidence="9">
    <location>
        <begin position="38"/>
        <end position="215"/>
    </location>
</feature>
<feature type="binding site" evidence="8">
    <location>
        <position position="108"/>
    </location>
    <ligand>
        <name>Zn(2+)</name>
        <dbReference type="ChEBI" id="CHEBI:29105"/>
    </ligand>
</feature>
<dbReference type="GO" id="GO:0006730">
    <property type="term" value="P:one-carbon metabolic process"/>
    <property type="evidence" value="ECO:0007669"/>
    <property type="project" value="UniProtKB-UniRule"/>
</dbReference>
<dbReference type="eggNOG" id="COG0302">
    <property type="taxonomic scope" value="Bacteria"/>
</dbReference>
<dbReference type="NCBIfam" id="TIGR00063">
    <property type="entry name" value="folE"/>
    <property type="match status" value="1"/>
</dbReference>
<dbReference type="EC" id="3.5.4.16" evidence="8"/>
<dbReference type="GO" id="GO:0005525">
    <property type="term" value="F:GTP binding"/>
    <property type="evidence" value="ECO:0007669"/>
    <property type="project" value="UniProtKB-KW"/>
</dbReference>
<dbReference type="STRING" id="1150469.RSPPHO_01153"/>
<accession>H6SSA0</accession>
<dbReference type="GO" id="GO:0003934">
    <property type="term" value="F:GTP cyclohydrolase I activity"/>
    <property type="evidence" value="ECO:0007669"/>
    <property type="project" value="UniProtKB-UniRule"/>
</dbReference>
<dbReference type="InterPro" id="IPR043134">
    <property type="entry name" value="GTP-CH-I_N"/>
</dbReference>
<comment type="pathway">
    <text evidence="2 8">Cofactor biosynthesis; 7,8-dihydroneopterin triphosphate biosynthesis; 7,8-dihydroneopterin triphosphate from GTP: step 1/1.</text>
</comment>
<dbReference type="PATRIC" id="fig|1150469.3.peg.1308"/>
<dbReference type="InterPro" id="IPR018234">
    <property type="entry name" value="GTP_CycHdrlase_I_CS"/>
</dbReference>
<dbReference type="HAMAP" id="MF_00223">
    <property type="entry name" value="FolE"/>
    <property type="match status" value="1"/>
</dbReference>
<dbReference type="NCBIfam" id="NF006826">
    <property type="entry name" value="PRK09347.1-3"/>
    <property type="match status" value="1"/>
</dbReference>
<dbReference type="FunFam" id="1.10.286.10:FF:000001">
    <property type="entry name" value="GTP cyclohydrolase 1"/>
    <property type="match status" value="1"/>
</dbReference>
<dbReference type="KEGG" id="rpm:RSPPHO_01153"/>
<feature type="binding site" evidence="8">
    <location>
        <position position="179"/>
    </location>
    <ligand>
        <name>Zn(2+)</name>
        <dbReference type="ChEBI" id="CHEBI:29105"/>
    </ligand>
</feature>
<evidence type="ECO:0000259" key="9">
    <source>
        <dbReference type="Pfam" id="PF01227"/>
    </source>
</evidence>
<evidence type="ECO:0000256" key="2">
    <source>
        <dbReference type="ARBA" id="ARBA00005080"/>
    </source>
</evidence>
<dbReference type="PANTHER" id="PTHR11109">
    <property type="entry name" value="GTP CYCLOHYDROLASE I"/>
    <property type="match status" value="1"/>
</dbReference>
<dbReference type="Proteomes" id="UP000033220">
    <property type="component" value="Chromosome DSM 122"/>
</dbReference>
<dbReference type="GO" id="GO:0008270">
    <property type="term" value="F:zinc ion binding"/>
    <property type="evidence" value="ECO:0007669"/>
    <property type="project" value="UniProtKB-UniRule"/>
</dbReference>
<dbReference type="InterPro" id="IPR001474">
    <property type="entry name" value="GTP_CycHdrlase_I"/>
</dbReference>
<dbReference type="GO" id="GO:0005737">
    <property type="term" value="C:cytoplasm"/>
    <property type="evidence" value="ECO:0007669"/>
    <property type="project" value="TreeGrafter"/>
</dbReference>
<keyword evidence="5 8" id="KW-0554">One-carbon metabolism</keyword>
<dbReference type="InterPro" id="IPR043133">
    <property type="entry name" value="GTP-CH-I_C/QueF"/>
</dbReference>
<comment type="catalytic activity">
    <reaction evidence="1 8">
        <text>GTP + H2O = 7,8-dihydroneopterin 3'-triphosphate + formate + H(+)</text>
        <dbReference type="Rhea" id="RHEA:17473"/>
        <dbReference type="ChEBI" id="CHEBI:15377"/>
        <dbReference type="ChEBI" id="CHEBI:15378"/>
        <dbReference type="ChEBI" id="CHEBI:15740"/>
        <dbReference type="ChEBI" id="CHEBI:37565"/>
        <dbReference type="ChEBI" id="CHEBI:58462"/>
        <dbReference type="EC" id="3.5.4.16"/>
    </reaction>
</comment>
<dbReference type="OrthoDB" id="9801207at2"/>
<gene>
    <name evidence="8" type="primary">folE</name>
    <name evidence="10" type="ORF">RSPPHO_01153</name>
</gene>
<evidence type="ECO:0000256" key="4">
    <source>
        <dbReference type="ARBA" id="ARBA00011857"/>
    </source>
</evidence>
<evidence type="ECO:0000256" key="3">
    <source>
        <dbReference type="ARBA" id="ARBA00008085"/>
    </source>
</evidence>
<keyword evidence="6 8" id="KW-0378">Hydrolase</keyword>
<name>H6SSA0_PARPM</name>
<organism evidence="10 11">
    <name type="scientific">Pararhodospirillum photometricum DSM 122</name>
    <dbReference type="NCBI Taxonomy" id="1150469"/>
    <lineage>
        <taxon>Bacteria</taxon>
        <taxon>Pseudomonadati</taxon>
        <taxon>Pseudomonadota</taxon>
        <taxon>Alphaproteobacteria</taxon>
        <taxon>Rhodospirillales</taxon>
        <taxon>Rhodospirillaceae</taxon>
        <taxon>Pararhodospirillum</taxon>
    </lineage>
</organism>
<proteinExistence type="inferred from homology"/>
<evidence type="ECO:0000313" key="11">
    <source>
        <dbReference type="Proteomes" id="UP000033220"/>
    </source>
</evidence>
<protein>
    <recommendedName>
        <fullName evidence="8">GTP cyclohydrolase 1</fullName>
        <ecNumber evidence="8">3.5.4.16</ecNumber>
    </recommendedName>
    <alternativeName>
        <fullName evidence="8">GTP cyclohydrolase I</fullName>
        <shortName evidence="8">GTP-CH-I</shortName>
    </alternativeName>
</protein>
<dbReference type="NCBIfam" id="NF006825">
    <property type="entry name" value="PRK09347.1-2"/>
    <property type="match status" value="1"/>
</dbReference>
<evidence type="ECO:0000313" key="10">
    <source>
        <dbReference type="EMBL" id="CCG07779.1"/>
    </source>
</evidence>
<keyword evidence="8" id="KW-0862">Zinc</keyword>